<dbReference type="AlphaFoldDB" id="A0A9N7UUM6"/>
<keyword evidence="2" id="KW-1185">Reference proteome</keyword>
<comment type="caution">
    <text evidence="1">The sequence shown here is derived from an EMBL/GenBank/DDBJ whole genome shotgun (WGS) entry which is preliminary data.</text>
</comment>
<evidence type="ECO:0000313" key="2">
    <source>
        <dbReference type="Proteomes" id="UP001153269"/>
    </source>
</evidence>
<protein>
    <submittedName>
        <fullName evidence="1">Uncharacterized protein</fullName>
    </submittedName>
</protein>
<reference evidence="1" key="1">
    <citation type="submission" date="2020-03" db="EMBL/GenBank/DDBJ databases">
        <authorList>
            <person name="Weist P."/>
        </authorList>
    </citation>
    <scope>NUCLEOTIDE SEQUENCE</scope>
</reference>
<proteinExistence type="predicted"/>
<dbReference type="Proteomes" id="UP001153269">
    <property type="component" value="Unassembled WGS sequence"/>
</dbReference>
<evidence type="ECO:0000313" key="1">
    <source>
        <dbReference type="EMBL" id="CAB1437066.1"/>
    </source>
</evidence>
<dbReference type="EMBL" id="CADEAL010001979">
    <property type="protein sequence ID" value="CAB1437066.1"/>
    <property type="molecule type" value="Genomic_DNA"/>
</dbReference>
<organism evidence="1 2">
    <name type="scientific">Pleuronectes platessa</name>
    <name type="common">European plaice</name>
    <dbReference type="NCBI Taxonomy" id="8262"/>
    <lineage>
        <taxon>Eukaryota</taxon>
        <taxon>Metazoa</taxon>
        <taxon>Chordata</taxon>
        <taxon>Craniata</taxon>
        <taxon>Vertebrata</taxon>
        <taxon>Euteleostomi</taxon>
        <taxon>Actinopterygii</taxon>
        <taxon>Neopterygii</taxon>
        <taxon>Teleostei</taxon>
        <taxon>Neoteleostei</taxon>
        <taxon>Acanthomorphata</taxon>
        <taxon>Carangaria</taxon>
        <taxon>Pleuronectiformes</taxon>
        <taxon>Pleuronectoidei</taxon>
        <taxon>Pleuronectidae</taxon>
        <taxon>Pleuronectes</taxon>
    </lineage>
</organism>
<accession>A0A9N7UUM6</accession>
<gene>
    <name evidence="1" type="ORF">PLEPLA_LOCUS25099</name>
</gene>
<sequence>MAISNHSCFVIQIHMSSSLLGGFAKSCSTSASSSSFPLLSDNSEWPLVLFRTTEAMDVKTPRGGSVLVGVSSTSLPLRHLDVRTTSAARPAPYERGRWNPPTAL</sequence>
<name>A0A9N7UUM6_PLEPL</name>